<feature type="transmembrane region" description="Helical" evidence="2">
    <location>
        <begin position="178"/>
        <end position="196"/>
    </location>
</feature>
<feature type="compositionally biased region" description="Acidic residues" evidence="1">
    <location>
        <begin position="318"/>
        <end position="327"/>
    </location>
</feature>
<keyword evidence="2" id="KW-0812">Transmembrane</keyword>
<feature type="transmembrane region" description="Helical" evidence="2">
    <location>
        <begin position="91"/>
        <end position="113"/>
    </location>
</feature>
<feature type="region of interest" description="Disordered" evidence="1">
    <location>
        <begin position="287"/>
        <end position="344"/>
    </location>
</feature>
<reference evidence="3" key="1">
    <citation type="journal article" date="2022" name="bioRxiv">
        <title>Deciphering the potential niche of two novel black yeast fungi from a biological soil crust based on their genomes, phenotypes, and melanin regulation.</title>
        <authorList>
            <consortium name="DOE Joint Genome Institute"/>
            <person name="Carr E.C."/>
            <person name="Barton Q."/>
            <person name="Grambo S."/>
            <person name="Sullivan M."/>
            <person name="Renfro C.M."/>
            <person name="Kuo A."/>
            <person name="Pangilinan J."/>
            <person name="Lipzen A."/>
            <person name="Keymanesh K."/>
            <person name="Savage E."/>
            <person name="Barry K."/>
            <person name="Grigoriev I.V."/>
            <person name="Riekhof W.R."/>
            <person name="Harris S.S."/>
        </authorList>
    </citation>
    <scope>NUCLEOTIDE SEQUENCE</scope>
    <source>
        <strain evidence="3">JF 03-4F</strain>
    </source>
</reference>
<dbReference type="InterPro" id="IPR021460">
    <property type="entry name" value="DUF3112"/>
</dbReference>
<feature type="transmembrane region" description="Helical" evidence="2">
    <location>
        <begin position="254"/>
        <end position="272"/>
    </location>
</feature>
<protein>
    <submittedName>
        <fullName evidence="3">Uncharacterized protein</fullName>
    </submittedName>
</protein>
<accession>A0AAN6IAX2</accession>
<dbReference type="AlphaFoldDB" id="A0AAN6IAX2"/>
<feature type="transmembrane region" description="Helical" evidence="2">
    <location>
        <begin position="30"/>
        <end position="51"/>
    </location>
</feature>
<dbReference type="EMBL" id="MU404357">
    <property type="protein sequence ID" value="KAI1610793.1"/>
    <property type="molecule type" value="Genomic_DNA"/>
</dbReference>
<evidence type="ECO:0000313" key="3">
    <source>
        <dbReference type="EMBL" id="KAI1610793.1"/>
    </source>
</evidence>
<evidence type="ECO:0000256" key="1">
    <source>
        <dbReference type="SAM" id="MobiDB-lite"/>
    </source>
</evidence>
<evidence type="ECO:0000256" key="2">
    <source>
        <dbReference type="SAM" id="Phobius"/>
    </source>
</evidence>
<name>A0AAN6IAX2_9EURO</name>
<sequence length="344" mass="38855">MSATESSEPPYAPKTAAIGGQPTVGVDVPITSVFLFLFLCGAVANMTIFQLNRRRGHKFIMSAMMFGFCMARIVTMIMRIVWACYPDDVRIGIAAMIFVSAGVLILFLINLIFAQRILRAAHPHFGWKKTLTVIFDVLYFGILAMLAMVITATVQSFYTLNTNTHRIDRNLQMTASSYLLMISFLPIPMVILGIILPRKTRLEKFGTGRWRSKIAILLTTSVLLCLGASFRSGTTYKNPRARDDPAWYDAKWCFYFFNFTLEIIVVYLYIILRVDLRFHIPDGSKGPGDYVRETKPGKEASGMQEARRSSSITRVMSEEEVFDGEMPEDTRAEKDVERQIGSSQ</sequence>
<organism evidence="3 4">
    <name type="scientific">Exophiala viscosa</name>
    <dbReference type="NCBI Taxonomy" id="2486360"/>
    <lineage>
        <taxon>Eukaryota</taxon>
        <taxon>Fungi</taxon>
        <taxon>Dikarya</taxon>
        <taxon>Ascomycota</taxon>
        <taxon>Pezizomycotina</taxon>
        <taxon>Eurotiomycetes</taxon>
        <taxon>Chaetothyriomycetidae</taxon>
        <taxon>Chaetothyriales</taxon>
        <taxon>Herpotrichiellaceae</taxon>
        <taxon>Exophiala</taxon>
    </lineage>
</organism>
<feature type="compositionally biased region" description="Basic and acidic residues" evidence="1">
    <location>
        <begin position="328"/>
        <end position="338"/>
    </location>
</feature>
<dbReference type="PANTHER" id="PTHR35184:SF1">
    <property type="entry name" value="INTEGRAL MEMBRANE PROTEIN"/>
    <property type="match status" value="1"/>
</dbReference>
<feature type="transmembrane region" description="Helical" evidence="2">
    <location>
        <begin position="216"/>
        <end position="234"/>
    </location>
</feature>
<dbReference type="Pfam" id="PF11309">
    <property type="entry name" value="DUF3112"/>
    <property type="match status" value="2"/>
</dbReference>
<dbReference type="Proteomes" id="UP001203852">
    <property type="component" value="Unassembled WGS sequence"/>
</dbReference>
<evidence type="ECO:0000313" key="4">
    <source>
        <dbReference type="Proteomes" id="UP001203852"/>
    </source>
</evidence>
<dbReference type="PANTHER" id="PTHR35184">
    <property type="entry name" value="YALI0C10208P"/>
    <property type="match status" value="1"/>
</dbReference>
<keyword evidence="2" id="KW-0472">Membrane</keyword>
<gene>
    <name evidence="3" type="ORF">EDD36DRAFT_303868</name>
</gene>
<keyword evidence="4" id="KW-1185">Reference proteome</keyword>
<proteinExistence type="predicted"/>
<keyword evidence="2" id="KW-1133">Transmembrane helix</keyword>
<comment type="caution">
    <text evidence="3">The sequence shown here is derived from an EMBL/GenBank/DDBJ whole genome shotgun (WGS) entry which is preliminary data.</text>
</comment>
<feature type="transmembrane region" description="Helical" evidence="2">
    <location>
        <begin position="133"/>
        <end position="158"/>
    </location>
</feature>
<feature type="transmembrane region" description="Helical" evidence="2">
    <location>
        <begin position="63"/>
        <end position="85"/>
    </location>
</feature>